<organism evidence="1 2">
    <name type="scientific">Streptomyces microflavus</name>
    <name type="common">Streptomyces lipmanii</name>
    <dbReference type="NCBI Taxonomy" id="1919"/>
    <lineage>
        <taxon>Bacteria</taxon>
        <taxon>Bacillati</taxon>
        <taxon>Actinomycetota</taxon>
        <taxon>Actinomycetes</taxon>
        <taxon>Kitasatosporales</taxon>
        <taxon>Streptomycetaceae</taxon>
        <taxon>Streptomyces</taxon>
    </lineage>
</organism>
<accession>A0A6N9VFC0</accession>
<protein>
    <submittedName>
        <fullName evidence="1">Uncharacterized protein</fullName>
    </submittedName>
</protein>
<evidence type="ECO:0000313" key="2">
    <source>
        <dbReference type="Proteomes" id="UP000471648"/>
    </source>
</evidence>
<comment type="caution">
    <text evidence="1">The sequence shown here is derived from an EMBL/GenBank/DDBJ whole genome shotgun (WGS) entry which is preliminary data.</text>
</comment>
<proteinExistence type="predicted"/>
<sequence>MIASNRTRRATLRTIAATHRAARHTVKALRYRCLSGLIAIAVDAGALIRTGDMLDRLGADDLKDGYKSWYGRHVKKAYIAANGQPPVMVWAQHRTTGRWIHVAAYQPLDRALFVGLTTYKQTRHLVAADFARCA</sequence>
<evidence type="ECO:0000313" key="1">
    <source>
        <dbReference type="EMBL" id="NEB70295.1"/>
    </source>
</evidence>
<name>A0A6N9VFC0_STRMI</name>
<dbReference type="RefSeq" id="WP_164358183.1">
    <property type="nucleotide sequence ID" value="NZ_JAAGME010001046.1"/>
</dbReference>
<reference evidence="1 2" key="1">
    <citation type="submission" date="2020-01" db="EMBL/GenBank/DDBJ databases">
        <title>Insect and environment-associated Actinomycetes.</title>
        <authorList>
            <person name="Currrie C."/>
            <person name="Chevrette M."/>
            <person name="Carlson C."/>
            <person name="Stubbendieck R."/>
            <person name="Wendt-Pienkowski E."/>
        </authorList>
    </citation>
    <scope>NUCLEOTIDE SEQUENCE [LARGE SCALE GENOMIC DNA]</scope>
    <source>
        <strain evidence="1 2">SID14438</strain>
    </source>
</reference>
<dbReference type="Proteomes" id="UP000471648">
    <property type="component" value="Unassembled WGS sequence"/>
</dbReference>
<dbReference type="EMBL" id="JAAGME010001046">
    <property type="protein sequence ID" value="NEB70295.1"/>
    <property type="molecule type" value="Genomic_DNA"/>
</dbReference>
<dbReference type="AlphaFoldDB" id="A0A6N9VFC0"/>
<gene>
    <name evidence="1" type="ORF">G3I39_25040</name>
</gene>